<dbReference type="RefSeq" id="WP_252444691.1">
    <property type="nucleotide sequence ID" value="NZ_JAGSOV010000070.1"/>
</dbReference>
<keyword evidence="4" id="KW-1185">Reference proteome</keyword>
<accession>A0ABT1A9Y5</accession>
<dbReference type="EMBL" id="JAGSOV010000070">
    <property type="protein sequence ID" value="MCO1659735.1"/>
    <property type="molecule type" value="Genomic_DNA"/>
</dbReference>
<dbReference type="Proteomes" id="UP001165283">
    <property type="component" value="Unassembled WGS sequence"/>
</dbReference>
<dbReference type="PANTHER" id="PTHR11820">
    <property type="entry name" value="ACYLPYRUVASE"/>
    <property type="match status" value="1"/>
</dbReference>
<keyword evidence="1" id="KW-0479">Metal-binding</keyword>
<dbReference type="InterPro" id="IPR011234">
    <property type="entry name" value="Fumarylacetoacetase-like_C"/>
</dbReference>
<feature type="domain" description="Fumarylacetoacetase-like C-terminal" evidence="2">
    <location>
        <begin position="66"/>
        <end position="272"/>
    </location>
</feature>
<reference evidence="3" key="1">
    <citation type="submission" date="2021-04" db="EMBL/GenBank/DDBJ databases">
        <title>Pseudonocardia sp. nov., isolated from sandy soil of mangrove forest.</title>
        <authorList>
            <person name="Zan Z."/>
            <person name="Huang R."/>
            <person name="Liu W."/>
        </authorList>
    </citation>
    <scope>NUCLEOTIDE SEQUENCE</scope>
    <source>
        <strain evidence="3">S2-4</strain>
    </source>
</reference>
<dbReference type="PANTHER" id="PTHR11820:SF112">
    <property type="entry name" value="FUMARYLACETOACETATE HYDROLASE FAMILY PROTEIN (AFU_ORTHOLOGUE AFUA_1G02370)-RELATED"/>
    <property type="match status" value="1"/>
</dbReference>
<gene>
    <name evidence="3" type="ORF">KDL28_32165</name>
</gene>
<sequence>MRLARFRLASGQRGFGIVDGAAVVRVDHRIASFDAVLSEPPVPHADDPRVAVDELAWEPPVGDHPKIVCVGFNYAAHATEAGRPDAAPAHPTLFVRFADSFVGAGSPVVRPADDDSLDWEGEAALVIGRPGRRIAPEGAWEHVAGVTCVAENSVRTRQQHSTQATAGKNVHRSGAIGPWLTTRDEVGTGPLRVTTRLNGETVQDDTTDRLTFSFGHLIAYISAFTPLRAGDLIATGTPQGIGFRMDPPRFLRPGDEVEVEVSGVGVLRHGVVDETAAFQPREMLEALR</sequence>
<evidence type="ECO:0000313" key="4">
    <source>
        <dbReference type="Proteomes" id="UP001165283"/>
    </source>
</evidence>
<dbReference type="Pfam" id="PF01557">
    <property type="entry name" value="FAA_hydrolase"/>
    <property type="match status" value="1"/>
</dbReference>
<dbReference type="InterPro" id="IPR036663">
    <property type="entry name" value="Fumarylacetoacetase_C_sf"/>
</dbReference>
<keyword evidence="3" id="KW-0378">Hydrolase</keyword>
<evidence type="ECO:0000259" key="2">
    <source>
        <dbReference type="Pfam" id="PF01557"/>
    </source>
</evidence>
<name>A0ABT1A9Y5_9PSEU</name>
<organism evidence="3 4">
    <name type="scientific">Pseudonocardia humida</name>
    <dbReference type="NCBI Taxonomy" id="2800819"/>
    <lineage>
        <taxon>Bacteria</taxon>
        <taxon>Bacillati</taxon>
        <taxon>Actinomycetota</taxon>
        <taxon>Actinomycetes</taxon>
        <taxon>Pseudonocardiales</taxon>
        <taxon>Pseudonocardiaceae</taxon>
        <taxon>Pseudonocardia</taxon>
    </lineage>
</organism>
<comment type="caution">
    <text evidence="3">The sequence shown here is derived from an EMBL/GenBank/DDBJ whole genome shotgun (WGS) entry which is preliminary data.</text>
</comment>
<dbReference type="Gene3D" id="3.90.850.10">
    <property type="entry name" value="Fumarylacetoacetase-like, C-terminal domain"/>
    <property type="match status" value="1"/>
</dbReference>
<proteinExistence type="predicted"/>
<dbReference type="SUPFAM" id="SSF56529">
    <property type="entry name" value="FAH"/>
    <property type="match status" value="1"/>
</dbReference>
<dbReference type="GO" id="GO:0016787">
    <property type="term" value="F:hydrolase activity"/>
    <property type="evidence" value="ECO:0007669"/>
    <property type="project" value="UniProtKB-KW"/>
</dbReference>
<evidence type="ECO:0000256" key="1">
    <source>
        <dbReference type="ARBA" id="ARBA00022723"/>
    </source>
</evidence>
<protein>
    <submittedName>
        <fullName evidence="3">Fumarylacetoacetate hydrolase family protein</fullName>
    </submittedName>
</protein>
<evidence type="ECO:0000313" key="3">
    <source>
        <dbReference type="EMBL" id="MCO1659735.1"/>
    </source>
</evidence>